<keyword evidence="6" id="KW-1185">Reference proteome</keyword>
<dbReference type="AlphaFoldDB" id="A0A0R0APZ8"/>
<dbReference type="GO" id="GO:0046872">
    <property type="term" value="F:metal ion binding"/>
    <property type="evidence" value="ECO:0007669"/>
    <property type="project" value="UniProtKB-KW"/>
</dbReference>
<dbReference type="STRING" id="676599.ARC20_11010"/>
<gene>
    <name evidence="5" type="ORF">ARC20_11010</name>
</gene>
<proteinExistence type="inferred from homology"/>
<evidence type="ECO:0000259" key="4">
    <source>
        <dbReference type="PROSITE" id="PS51891"/>
    </source>
</evidence>
<dbReference type="InterPro" id="IPR011057">
    <property type="entry name" value="Mss4-like_sf"/>
</dbReference>
<dbReference type="Gene3D" id="2.170.150.70">
    <property type="match status" value="1"/>
</dbReference>
<dbReference type="OrthoDB" id="9805575at2"/>
<evidence type="ECO:0000256" key="1">
    <source>
        <dbReference type="ARBA" id="ARBA00005495"/>
    </source>
</evidence>
<comment type="caution">
    <text evidence="5">The sequence shown here is derived from an EMBL/GenBank/DDBJ whole genome shotgun (WGS) entry which is preliminary data.</text>
</comment>
<name>A0A0R0APZ8_9GAMM</name>
<dbReference type="RefSeq" id="WP_057646855.1">
    <property type="nucleotide sequence ID" value="NZ_LLXU01000082.1"/>
</dbReference>
<dbReference type="PANTHER" id="PTHR28620">
    <property type="entry name" value="CENTROMERE PROTEIN V"/>
    <property type="match status" value="1"/>
</dbReference>
<reference evidence="5 6" key="1">
    <citation type="submission" date="2015-10" db="EMBL/GenBank/DDBJ databases">
        <title>Genome sequencing and analysis of members of genus Stenotrophomonas.</title>
        <authorList>
            <person name="Patil P.P."/>
            <person name="Midha S."/>
            <person name="Patil P.B."/>
        </authorList>
    </citation>
    <scope>NUCLEOTIDE SEQUENCE [LARGE SCALE GENOMIC DNA]</scope>
    <source>
        <strain evidence="5 6">JCM 16536</strain>
    </source>
</reference>
<dbReference type="EMBL" id="LLXU01000082">
    <property type="protein sequence ID" value="KRG42307.1"/>
    <property type="molecule type" value="Genomic_DNA"/>
</dbReference>
<dbReference type="InterPro" id="IPR052355">
    <property type="entry name" value="CENP-V-like"/>
</dbReference>
<dbReference type="SUPFAM" id="SSF51316">
    <property type="entry name" value="Mss4-like"/>
    <property type="match status" value="1"/>
</dbReference>
<dbReference type="InterPro" id="IPR006913">
    <property type="entry name" value="CENP-V/GFA"/>
</dbReference>
<sequence length="138" mass="15035">MTTQTYHGSCHCGQVRYEVDLDPAKLSGGKCNCSICRKTRNWSTSVQPGAFRLLSGEGAVTDYQFGTMSMHWPFCSRCGVRSYGHGDIPEMGGAFYSVQLACLDDIDDALLAAAPVTTCDGKGNDWMHPASPDQQKFL</sequence>
<organism evidence="5 6">
    <name type="scientific">Stenotrophomonas panacihumi</name>
    <dbReference type="NCBI Taxonomy" id="676599"/>
    <lineage>
        <taxon>Bacteria</taxon>
        <taxon>Pseudomonadati</taxon>
        <taxon>Pseudomonadota</taxon>
        <taxon>Gammaproteobacteria</taxon>
        <taxon>Lysobacterales</taxon>
        <taxon>Lysobacteraceae</taxon>
        <taxon>Stenotrophomonas</taxon>
    </lineage>
</organism>
<feature type="domain" description="CENP-V/GFA" evidence="4">
    <location>
        <begin position="6"/>
        <end position="125"/>
    </location>
</feature>
<protein>
    <submittedName>
        <fullName evidence="5">Aldehyde-activating protein</fullName>
    </submittedName>
</protein>
<dbReference type="Proteomes" id="UP000051802">
    <property type="component" value="Unassembled WGS sequence"/>
</dbReference>
<keyword evidence="2" id="KW-0479">Metal-binding</keyword>
<keyword evidence="3" id="KW-0862">Zinc</keyword>
<dbReference type="PROSITE" id="PS51891">
    <property type="entry name" value="CENP_V_GFA"/>
    <property type="match status" value="1"/>
</dbReference>
<evidence type="ECO:0000256" key="2">
    <source>
        <dbReference type="ARBA" id="ARBA00022723"/>
    </source>
</evidence>
<comment type="similarity">
    <text evidence="1">Belongs to the Gfa family.</text>
</comment>
<evidence type="ECO:0000313" key="5">
    <source>
        <dbReference type="EMBL" id="KRG42307.1"/>
    </source>
</evidence>
<evidence type="ECO:0000256" key="3">
    <source>
        <dbReference type="ARBA" id="ARBA00022833"/>
    </source>
</evidence>
<evidence type="ECO:0000313" key="6">
    <source>
        <dbReference type="Proteomes" id="UP000051802"/>
    </source>
</evidence>
<accession>A0A0R0APZ8</accession>
<dbReference type="Pfam" id="PF04828">
    <property type="entry name" value="GFA"/>
    <property type="match status" value="1"/>
</dbReference>
<dbReference type="GO" id="GO:0016846">
    <property type="term" value="F:carbon-sulfur lyase activity"/>
    <property type="evidence" value="ECO:0007669"/>
    <property type="project" value="InterPro"/>
</dbReference>
<dbReference type="PANTHER" id="PTHR28620:SF1">
    <property type="entry name" value="CENP-V_GFA DOMAIN-CONTAINING PROTEIN"/>
    <property type="match status" value="1"/>
</dbReference>